<dbReference type="AlphaFoldDB" id="A0A0C3NWL6"/>
<organism evidence="1 2">
    <name type="scientific">Pisolithus tinctorius Marx 270</name>
    <dbReference type="NCBI Taxonomy" id="870435"/>
    <lineage>
        <taxon>Eukaryota</taxon>
        <taxon>Fungi</taxon>
        <taxon>Dikarya</taxon>
        <taxon>Basidiomycota</taxon>
        <taxon>Agaricomycotina</taxon>
        <taxon>Agaricomycetes</taxon>
        <taxon>Agaricomycetidae</taxon>
        <taxon>Boletales</taxon>
        <taxon>Sclerodermatineae</taxon>
        <taxon>Pisolithaceae</taxon>
        <taxon>Pisolithus</taxon>
    </lineage>
</organism>
<protein>
    <submittedName>
        <fullName evidence="1">Uncharacterized protein</fullName>
    </submittedName>
</protein>
<accession>A0A0C3NWL6</accession>
<evidence type="ECO:0000313" key="1">
    <source>
        <dbReference type="EMBL" id="KIO05240.1"/>
    </source>
</evidence>
<dbReference type="Proteomes" id="UP000054217">
    <property type="component" value="Unassembled WGS sequence"/>
</dbReference>
<dbReference type="InParanoid" id="A0A0C3NWL6"/>
<proteinExistence type="predicted"/>
<dbReference type="OrthoDB" id="3275666at2759"/>
<gene>
    <name evidence="1" type="ORF">M404DRAFT_25413</name>
</gene>
<name>A0A0C3NWL6_PISTI</name>
<evidence type="ECO:0000313" key="2">
    <source>
        <dbReference type="Proteomes" id="UP000054217"/>
    </source>
</evidence>
<reference evidence="1 2" key="1">
    <citation type="submission" date="2014-04" db="EMBL/GenBank/DDBJ databases">
        <authorList>
            <consortium name="DOE Joint Genome Institute"/>
            <person name="Kuo A."/>
            <person name="Kohler A."/>
            <person name="Costa M.D."/>
            <person name="Nagy L.G."/>
            <person name="Floudas D."/>
            <person name="Copeland A."/>
            <person name="Barry K.W."/>
            <person name="Cichocki N."/>
            <person name="Veneault-Fourrey C."/>
            <person name="LaButti K."/>
            <person name="Lindquist E.A."/>
            <person name="Lipzen A."/>
            <person name="Lundell T."/>
            <person name="Morin E."/>
            <person name="Murat C."/>
            <person name="Sun H."/>
            <person name="Tunlid A."/>
            <person name="Henrissat B."/>
            <person name="Grigoriev I.V."/>
            <person name="Hibbett D.S."/>
            <person name="Martin F."/>
            <person name="Nordberg H.P."/>
            <person name="Cantor M.N."/>
            <person name="Hua S.X."/>
        </authorList>
    </citation>
    <scope>NUCLEOTIDE SEQUENCE [LARGE SCALE GENOMIC DNA]</scope>
    <source>
        <strain evidence="1 2">Marx 270</strain>
    </source>
</reference>
<reference evidence="2" key="2">
    <citation type="submission" date="2015-01" db="EMBL/GenBank/DDBJ databases">
        <title>Evolutionary Origins and Diversification of the Mycorrhizal Mutualists.</title>
        <authorList>
            <consortium name="DOE Joint Genome Institute"/>
            <consortium name="Mycorrhizal Genomics Consortium"/>
            <person name="Kohler A."/>
            <person name="Kuo A."/>
            <person name="Nagy L.G."/>
            <person name="Floudas D."/>
            <person name="Copeland A."/>
            <person name="Barry K.W."/>
            <person name="Cichocki N."/>
            <person name="Veneault-Fourrey C."/>
            <person name="LaButti K."/>
            <person name="Lindquist E.A."/>
            <person name="Lipzen A."/>
            <person name="Lundell T."/>
            <person name="Morin E."/>
            <person name="Murat C."/>
            <person name="Riley R."/>
            <person name="Ohm R."/>
            <person name="Sun H."/>
            <person name="Tunlid A."/>
            <person name="Henrissat B."/>
            <person name="Grigoriev I.V."/>
            <person name="Hibbett D.S."/>
            <person name="Martin F."/>
        </authorList>
    </citation>
    <scope>NUCLEOTIDE SEQUENCE [LARGE SCALE GENOMIC DNA]</scope>
    <source>
        <strain evidence="2">Marx 270</strain>
    </source>
</reference>
<keyword evidence="2" id="KW-1185">Reference proteome</keyword>
<dbReference type="HOGENOM" id="CLU_176461_0_0_1"/>
<sequence length="106" mass="11898">MASPNPYIVAYFSSSGRRQVSAFANTAAKQSFITYLESIDGVVFTDWYEPASDTAVDDAINRTADLGGTVYNMPVNYQLEIRKYSLAQRRIKQKKKILLSTSDMDD</sequence>
<dbReference type="EMBL" id="KN831967">
    <property type="protein sequence ID" value="KIO05240.1"/>
    <property type="molecule type" value="Genomic_DNA"/>
</dbReference>